<keyword evidence="11" id="KW-1185">Reference proteome</keyword>
<dbReference type="InterPro" id="IPR036390">
    <property type="entry name" value="WH_DNA-bd_sf"/>
</dbReference>
<accession>A0A0D6XRP2</accession>
<proteinExistence type="inferred from homology"/>
<keyword evidence="3 9" id="KW-0808">Transferase</keyword>
<dbReference type="InterPro" id="IPR000524">
    <property type="entry name" value="Tscrpt_reg_HTH_GntR"/>
</dbReference>
<evidence type="ECO:0000313" key="11">
    <source>
        <dbReference type="Proteomes" id="UP000032366"/>
    </source>
</evidence>
<dbReference type="Proteomes" id="UP000032366">
    <property type="component" value="Unassembled WGS sequence"/>
</dbReference>
<dbReference type="InterPro" id="IPR004839">
    <property type="entry name" value="Aminotransferase_I/II_large"/>
</dbReference>
<dbReference type="PANTHER" id="PTHR46577:SF2">
    <property type="entry name" value="TRANSCRIPTIONAL REGULATORY PROTEIN"/>
    <property type="match status" value="1"/>
</dbReference>
<dbReference type="InterPro" id="IPR036388">
    <property type="entry name" value="WH-like_DNA-bd_sf"/>
</dbReference>
<keyword evidence="5" id="KW-0805">Transcription regulation</keyword>
<evidence type="ECO:0000256" key="3">
    <source>
        <dbReference type="ARBA" id="ARBA00022576"/>
    </source>
</evidence>
<dbReference type="GO" id="GO:0003700">
    <property type="term" value="F:DNA-binding transcription factor activity"/>
    <property type="evidence" value="ECO:0007669"/>
    <property type="project" value="InterPro"/>
</dbReference>
<dbReference type="InterPro" id="IPR015422">
    <property type="entry name" value="PyrdxlP-dep_Trfase_small"/>
</dbReference>
<reference evidence="10 12" key="2">
    <citation type="submission" date="2018-06" db="EMBL/GenBank/DDBJ databases">
        <authorList>
            <consortium name="Pathogen Informatics"/>
            <person name="Doyle S."/>
        </authorList>
    </citation>
    <scope>NUCLEOTIDE SEQUENCE [LARGE SCALE GENOMIC DNA]</scope>
    <source>
        <strain evidence="10 12">NCTC13832</strain>
    </source>
</reference>
<evidence type="ECO:0000259" key="8">
    <source>
        <dbReference type="PROSITE" id="PS50949"/>
    </source>
</evidence>
<evidence type="ECO:0000313" key="12">
    <source>
        <dbReference type="Proteomes" id="UP000254100"/>
    </source>
</evidence>
<dbReference type="InterPro" id="IPR051446">
    <property type="entry name" value="HTH_trans_reg/aminotransferase"/>
</dbReference>
<dbReference type="AlphaFoldDB" id="A0A0D6XRP2"/>
<dbReference type="SMART" id="SM00345">
    <property type="entry name" value="HTH_GNTR"/>
    <property type="match status" value="1"/>
</dbReference>
<dbReference type="PANTHER" id="PTHR46577">
    <property type="entry name" value="HTH-TYPE TRANSCRIPTIONAL REGULATORY PROTEIN GABR"/>
    <property type="match status" value="1"/>
</dbReference>
<dbReference type="CDD" id="cd07377">
    <property type="entry name" value="WHTH_GntR"/>
    <property type="match status" value="1"/>
</dbReference>
<dbReference type="GO" id="GO:0030170">
    <property type="term" value="F:pyridoxal phosphate binding"/>
    <property type="evidence" value="ECO:0007669"/>
    <property type="project" value="InterPro"/>
</dbReference>
<gene>
    <name evidence="10" type="primary">norG_1</name>
    <name evidence="10" type="ORF">NCTC13832_02287</name>
    <name evidence="9" type="ORF">TP70_05305</name>
</gene>
<name>A0A0D6XRP2_9STAP</name>
<keyword evidence="4" id="KW-0663">Pyridoxal phosphate</keyword>
<evidence type="ECO:0000256" key="2">
    <source>
        <dbReference type="ARBA" id="ARBA00005384"/>
    </source>
</evidence>
<evidence type="ECO:0000256" key="7">
    <source>
        <dbReference type="ARBA" id="ARBA00023163"/>
    </source>
</evidence>
<organism evidence="10 12">
    <name type="scientific">Staphylococcus microti</name>
    <dbReference type="NCBI Taxonomy" id="569857"/>
    <lineage>
        <taxon>Bacteria</taxon>
        <taxon>Bacillati</taxon>
        <taxon>Bacillota</taxon>
        <taxon>Bacilli</taxon>
        <taxon>Bacillales</taxon>
        <taxon>Staphylococcaceae</taxon>
        <taxon>Staphylococcus</taxon>
    </lineage>
</organism>
<dbReference type="Proteomes" id="UP000254100">
    <property type="component" value="Unassembled WGS sequence"/>
</dbReference>
<dbReference type="GO" id="GO:0003677">
    <property type="term" value="F:DNA binding"/>
    <property type="evidence" value="ECO:0007669"/>
    <property type="project" value="UniProtKB-KW"/>
</dbReference>
<evidence type="ECO:0000313" key="9">
    <source>
        <dbReference type="EMBL" id="KIX90896.1"/>
    </source>
</evidence>
<dbReference type="RefSeq" id="WP_044360131.1">
    <property type="nucleotide sequence ID" value="NZ_JXWY01000033.1"/>
</dbReference>
<dbReference type="CDD" id="cd00609">
    <property type="entry name" value="AAT_like"/>
    <property type="match status" value="1"/>
</dbReference>
<dbReference type="OrthoDB" id="9802328at2"/>
<dbReference type="InterPro" id="IPR015424">
    <property type="entry name" value="PyrdxlP-dep_Trfase"/>
</dbReference>
<keyword evidence="7" id="KW-0804">Transcription</keyword>
<dbReference type="SUPFAM" id="SSF53383">
    <property type="entry name" value="PLP-dependent transferases"/>
    <property type="match status" value="1"/>
</dbReference>
<dbReference type="EMBL" id="JXWY01000033">
    <property type="protein sequence ID" value="KIX90896.1"/>
    <property type="molecule type" value="Genomic_DNA"/>
</dbReference>
<dbReference type="Gene3D" id="3.90.1150.10">
    <property type="entry name" value="Aspartate Aminotransferase, domain 1"/>
    <property type="match status" value="1"/>
</dbReference>
<dbReference type="InterPro" id="IPR015421">
    <property type="entry name" value="PyrdxlP-dep_Trfase_major"/>
</dbReference>
<feature type="domain" description="HTH gntR-type" evidence="8">
    <location>
        <begin position="3"/>
        <end position="71"/>
    </location>
</feature>
<dbReference type="PROSITE" id="PS50949">
    <property type="entry name" value="HTH_GNTR"/>
    <property type="match status" value="1"/>
</dbReference>
<evidence type="ECO:0000256" key="5">
    <source>
        <dbReference type="ARBA" id="ARBA00023015"/>
    </source>
</evidence>
<reference evidence="9 11" key="1">
    <citation type="submission" date="2015-01" db="EMBL/GenBank/DDBJ databases">
        <authorList>
            <person name="Guo J."/>
        </authorList>
    </citation>
    <scope>NUCLEOTIDE SEQUENCE [LARGE SCALE GENOMIC DNA]</scope>
    <source>
        <strain evidence="9 11">DSM 22147</strain>
    </source>
</reference>
<keyword evidence="3 9" id="KW-0032">Aminotransferase</keyword>
<dbReference type="STRING" id="569857.TP70_05305"/>
<evidence type="ECO:0000256" key="1">
    <source>
        <dbReference type="ARBA" id="ARBA00001933"/>
    </source>
</evidence>
<dbReference type="Pfam" id="PF00392">
    <property type="entry name" value="GntR"/>
    <property type="match status" value="1"/>
</dbReference>
<dbReference type="Gene3D" id="1.10.10.10">
    <property type="entry name" value="Winged helix-like DNA-binding domain superfamily/Winged helix DNA-binding domain"/>
    <property type="match status" value="1"/>
</dbReference>
<comment type="similarity">
    <text evidence="2">In the C-terminal section; belongs to the class-I pyridoxal-phosphate-dependent aminotransferase family.</text>
</comment>
<comment type="cofactor">
    <cofactor evidence="1">
        <name>pyridoxal 5'-phosphate</name>
        <dbReference type="ChEBI" id="CHEBI:597326"/>
    </cofactor>
</comment>
<dbReference type="GO" id="GO:0008483">
    <property type="term" value="F:transaminase activity"/>
    <property type="evidence" value="ECO:0007669"/>
    <property type="project" value="UniProtKB-KW"/>
</dbReference>
<evidence type="ECO:0000313" key="10">
    <source>
        <dbReference type="EMBL" id="SUM58534.1"/>
    </source>
</evidence>
<dbReference type="PRINTS" id="PR00035">
    <property type="entry name" value="HTHGNTR"/>
</dbReference>
<dbReference type="EMBL" id="UHDT01000001">
    <property type="protein sequence ID" value="SUM58534.1"/>
    <property type="molecule type" value="Genomic_DNA"/>
</dbReference>
<sequence length="474" mass="54561">MNKPKYQQIIDDLLHAINSGELEAGMKLPSQRALAEQYHVNRSTIVTVMDILKSYGVVDSRERSGIYVSNHGWNKYVHNNLNWQDYIGNSPTANNQFYIREINRCEFLDNMVRLGTGELSPELIPNATFKKIIQEDIVQHLSSNYEAPQGSLALRTQVKRLVARRGISCSVDEICITSGALQGLKLIADGLLVPESKIIVETPSYINSIRTWHKIHSKMVSLPITYIKNNIHALFNEDVDYSNSIFYCNPTLHNPTSNTYSFAEKEQIFAQCKKKGIPIVEDDIYSELWFDGTPPQTLKSLDSSHHVLYLGSLSKTVSPGLRIGWIIGNKRVIRHLADLKMQNDYGASSISQFIATKWLEMYHDDHITYIKKQLMERKQLMTEALTTYFADIGSWQDVQGGFYIWFKFHIPLDMKKLFQLAIESNLLIHPGEIYSVKEKYSMRFSYAYIDKDQIHDSLQKLRHLINQNNIHPKR</sequence>
<keyword evidence="6" id="KW-0238">DNA-binding</keyword>
<dbReference type="Pfam" id="PF00155">
    <property type="entry name" value="Aminotran_1_2"/>
    <property type="match status" value="1"/>
</dbReference>
<evidence type="ECO:0000256" key="6">
    <source>
        <dbReference type="ARBA" id="ARBA00023125"/>
    </source>
</evidence>
<evidence type="ECO:0000256" key="4">
    <source>
        <dbReference type="ARBA" id="ARBA00022898"/>
    </source>
</evidence>
<dbReference type="SUPFAM" id="SSF46785">
    <property type="entry name" value="Winged helix' DNA-binding domain"/>
    <property type="match status" value="1"/>
</dbReference>
<protein>
    <submittedName>
        <fullName evidence="9">Aspartate aminotransferase</fullName>
    </submittedName>
    <submittedName>
        <fullName evidence="10">GntR family transcriptional regulator</fullName>
    </submittedName>
</protein>
<dbReference type="Gene3D" id="3.40.640.10">
    <property type="entry name" value="Type I PLP-dependent aspartate aminotransferase-like (Major domain)"/>
    <property type="match status" value="1"/>
</dbReference>